<protein>
    <submittedName>
        <fullName evidence="2">Uncharacterized protein</fullName>
    </submittedName>
</protein>
<dbReference type="AlphaFoldDB" id="A0A9D3MVC5"/>
<proteinExistence type="predicted"/>
<feature type="compositionally biased region" description="Low complexity" evidence="1">
    <location>
        <begin position="92"/>
        <end position="107"/>
    </location>
</feature>
<comment type="caution">
    <text evidence="2">The sequence shown here is derived from an EMBL/GenBank/DDBJ whole genome shotgun (WGS) entry which is preliminary data.</text>
</comment>
<feature type="region of interest" description="Disordered" evidence="1">
    <location>
        <begin position="1"/>
        <end position="20"/>
    </location>
</feature>
<feature type="region of interest" description="Disordered" evidence="1">
    <location>
        <begin position="29"/>
        <end position="128"/>
    </location>
</feature>
<evidence type="ECO:0000256" key="1">
    <source>
        <dbReference type="SAM" id="MobiDB-lite"/>
    </source>
</evidence>
<gene>
    <name evidence="2" type="ORF">ANANG_G00052470</name>
</gene>
<organism evidence="2 3">
    <name type="scientific">Anguilla anguilla</name>
    <name type="common">European freshwater eel</name>
    <name type="synonym">Muraena anguilla</name>
    <dbReference type="NCBI Taxonomy" id="7936"/>
    <lineage>
        <taxon>Eukaryota</taxon>
        <taxon>Metazoa</taxon>
        <taxon>Chordata</taxon>
        <taxon>Craniata</taxon>
        <taxon>Vertebrata</taxon>
        <taxon>Euteleostomi</taxon>
        <taxon>Actinopterygii</taxon>
        <taxon>Neopterygii</taxon>
        <taxon>Teleostei</taxon>
        <taxon>Anguilliformes</taxon>
        <taxon>Anguillidae</taxon>
        <taxon>Anguilla</taxon>
    </lineage>
</organism>
<name>A0A9D3MVC5_ANGAN</name>
<feature type="non-terminal residue" evidence="2">
    <location>
        <position position="243"/>
    </location>
</feature>
<sequence length="243" mass="26709">MAPHLQEAELEPEGRLEPAPEVLVEVAEDEGVDAAVEEGQPVGEREDVDGHQVELAGGQGAVVRQEHQGPQGQPGDREQQRQKDQHVDDPDLLPGDPVSVVVGVDVPDGGGGPEELEGDAGVRDDDEGDRREIDVGEEHCGVDLSHFLLRPRLPAGVERIGVVLTVHHEMGLISGDGQYHCRWTHDGYSQDPDEHDGDRGLFLGELLLKWVDDASEPRRQEGKKLFFFSPVRCCGFVFDMQLW</sequence>
<feature type="compositionally biased region" description="Basic and acidic residues" evidence="1">
    <location>
        <begin position="43"/>
        <end position="52"/>
    </location>
</feature>
<dbReference type="EMBL" id="JAFIRN010000002">
    <property type="protein sequence ID" value="KAG5855751.1"/>
    <property type="molecule type" value="Genomic_DNA"/>
</dbReference>
<keyword evidence="3" id="KW-1185">Reference proteome</keyword>
<feature type="compositionally biased region" description="Basic and acidic residues" evidence="1">
    <location>
        <begin position="75"/>
        <end position="89"/>
    </location>
</feature>
<evidence type="ECO:0000313" key="2">
    <source>
        <dbReference type="EMBL" id="KAG5855751.1"/>
    </source>
</evidence>
<accession>A0A9D3MVC5</accession>
<evidence type="ECO:0000313" key="3">
    <source>
        <dbReference type="Proteomes" id="UP001044222"/>
    </source>
</evidence>
<dbReference type="Proteomes" id="UP001044222">
    <property type="component" value="Unassembled WGS sequence"/>
</dbReference>
<reference evidence="2" key="1">
    <citation type="submission" date="2021-01" db="EMBL/GenBank/DDBJ databases">
        <title>A chromosome-scale assembly of European eel, Anguilla anguilla.</title>
        <authorList>
            <person name="Henkel C."/>
            <person name="Jong-Raadsen S.A."/>
            <person name="Dufour S."/>
            <person name="Weltzien F.-A."/>
            <person name="Palstra A.P."/>
            <person name="Pelster B."/>
            <person name="Spaink H.P."/>
            <person name="Van Den Thillart G.E."/>
            <person name="Jansen H."/>
            <person name="Zahm M."/>
            <person name="Klopp C."/>
            <person name="Cedric C."/>
            <person name="Louis A."/>
            <person name="Berthelot C."/>
            <person name="Parey E."/>
            <person name="Roest Crollius H."/>
            <person name="Montfort J."/>
            <person name="Robinson-Rechavi M."/>
            <person name="Bucao C."/>
            <person name="Bouchez O."/>
            <person name="Gislard M."/>
            <person name="Lluch J."/>
            <person name="Milhes M."/>
            <person name="Lampietro C."/>
            <person name="Lopez Roques C."/>
            <person name="Donnadieu C."/>
            <person name="Braasch I."/>
            <person name="Desvignes T."/>
            <person name="Postlethwait J."/>
            <person name="Bobe J."/>
            <person name="Guiguen Y."/>
            <person name="Dirks R."/>
        </authorList>
    </citation>
    <scope>NUCLEOTIDE SEQUENCE</scope>
    <source>
        <strain evidence="2">Tag_6206</strain>
        <tissue evidence="2">Liver</tissue>
    </source>
</reference>